<dbReference type="Proteomes" id="UP001432312">
    <property type="component" value="Chromosome"/>
</dbReference>
<dbReference type="GO" id="GO:0032259">
    <property type="term" value="P:methylation"/>
    <property type="evidence" value="ECO:0007669"/>
    <property type="project" value="UniProtKB-KW"/>
</dbReference>
<proteinExistence type="inferred from homology"/>
<organism evidence="4 5">
    <name type="scientific">Streptomyces erythrochromogenes</name>
    <dbReference type="NCBI Taxonomy" id="285574"/>
    <lineage>
        <taxon>Bacteria</taxon>
        <taxon>Bacillati</taxon>
        <taxon>Actinomycetota</taxon>
        <taxon>Actinomycetes</taxon>
        <taxon>Kitasatosporales</taxon>
        <taxon>Streptomycetaceae</taxon>
        <taxon>Streptomyces</taxon>
    </lineage>
</organism>
<dbReference type="PROSITE" id="PS51668">
    <property type="entry name" value="TSAA_2"/>
    <property type="match status" value="1"/>
</dbReference>
<dbReference type="InterPro" id="IPR040372">
    <property type="entry name" value="YaeB-like"/>
</dbReference>
<keyword evidence="1" id="KW-0949">S-adenosyl-L-methionine</keyword>
<reference evidence="4" key="1">
    <citation type="submission" date="2022-10" db="EMBL/GenBank/DDBJ databases">
        <title>The complete genomes of actinobacterial strains from the NBC collection.</title>
        <authorList>
            <person name="Joergensen T.S."/>
            <person name="Alvarez Arevalo M."/>
            <person name="Sterndorff E.B."/>
            <person name="Faurdal D."/>
            <person name="Vuksanovic O."/>
            <person name="Mourched A.-S."/>
            <person name="Charusanti P."/>
            <person name="Shaw S."/>
            <person name="Blin K."/>
            <person name="Weber T."/>
        </authorList>
    </citation>
    <scope>NUCLEOTIDE SEQUENCE</scope>
    <source>
        <strain evidence="4">NBC_00303</strain>
    </source>
</reference>
<dbReference type="SUPFAM" id="SSF118196">
    <property type="entry name" value="YaeB-like"/>
    <property type="match status" value="1"/>
</dbReference>
<gene>
    <name evidence="4" type="ORF">OHA91_32440</name>
</gene>
<evidence type="ECO:0000313" key="5">
    <source>
        <dbReference type="Proteomes" id="UP001432312"/>
    </source>
</evidence>
<accession>A0ABZ1QP04</accession>
<dbReference type="EMBL" id="CP108036">
    <property type="protein sequence ID" value="WUN84428.1"/>
    <property type="molecule type" value="Genomic_DNA"/>
</dbReference>
<keyword evidence="4" id="KW-0489">Methyltransferase</keyword>
<evidence type="ECO:0000313" key="4">
    <source>
        <dbReference type="EMBL" id="WUN84428.1"/>
    </source>
</evidence>
<dbReference type="GO" id="GO:0008168">
    <property type="term" value="F:methyltransferase activity"/>
    <property type="evidence" value="ECO:0007669"/>
    <property type="project" value="UniProtKB-KW"/>
</dbReference>
<dbReference type="Pfam" id="PF01980">
    <property type="entry name" value="TrmO_N"/>
    <property type="match status" value="1"/>
</dbReference>
<dbReference type="CDD" id="cd09281">
    <property type="entry name" value="UPF0066"/>
    <property type="match status" value="1"/>
</dbReference>
<dbReference type="PANTHER" id="PTHR12818">
    <property type="entry name" value="TRNA (ADENINE(37)-N6)-METHYLTRANSFERASE"/>
    <property type="match status" value="1"/>
</dbReference>
<feature type="domain" description="TsaA-like" evidence="3">
    <location>
        <begin position="7"/>
        <end position="140"/>
    </location>
</feature>
<dbReference type="InterPro" id="IPR036414">
    <property type="entry name" value="YaeB_N_sf"/>
</dbReference>
<evidence type="ECO:0000256" key="2">
    <source>
        <dbReference type="ARBA" id="ARBA00033753"/>
    </source>
</evidence>
<evidence type="ECO:0000259" key="3">
    <source>
        <dbReference type="PROSITE" id="PS51668"/>
    </source>
</evidence>
<comment type="similarity">
    <text evidence="2">Belongs to the tRNA methyltransferase O family.</text>
</comment>
<keyword evidence="4" id="KW-0808">Transferase</keyword>
<evidence type="ECO:0000256" key="1">
    <source>
        <dbReference type="ARBA" id="ARBA00022691"/>
    </source>
</evidence>
<dbReference type="InterPro" id="IPR036413">
    <property type="entry name" value="YaeB-like_sf"/>
</dbReference>
<protein>
    <submittedName>
        <fullName evidence="4">SAM-dependent methyltransferase</fullName>
    </submittedName>
</protein>
<sequence length="155" mass="17619">MKAVTDVVPVGFVHNDRLDLTDDNWGPVTSVIHLDSNQFTSDALLRLDSFSHVEVVYHLHRVPVSKIQRGARHPRSNVDWPLVGIFAQRGKNRPNRIGVSRCRLLRVDGLDIHVEGLDAVDGTPVLDIKPYMTQFAPRGKVVQPTWVDELMRNYY</sequence>
<dbReference type="PANTHER" id="PTHR12818:SF0">
    <property type="entry name" value="TRNA (ADENINE(37)-N6)-METHYLTRANSFERASE"/>
    <property type="match status" value="1"/>
</dbReference>
<dbReference type="InterPro" id="IPR023370">
    <property type="entry name" value="TrmO-like_N"/>
</dbReference>
<dbReference type="Gene3D" id="2.40.30.70">
    <property type="entry name" value="YaeB-like"/>
    <property type="match status" value="1"/>
</dbReference>
<keyword evidence="5" id="KW-1185">Reference proteome</keyword>
<name>A0ABZ1QP04_9ACTN</name>